<dbReference type="AlphaFoldDB" id="X7FA14"/>
<comment type="function">
    <text evidence="1 10">Controls the rotational direction of flagella during chemotaxis.</text>
</comment>
<evidence type="ECO:0000256" key="6">
    <source>
        <dbReference type="ARBA" id="ARBA00022692"/>
    </source>
</evidence>
<sequence>MTDAAEPQPEAGQKKSRLPLLLGIVLALAGGGGGFFAVSSGLLPLGGQKADAHAPEDEAHVAPGHVEGRPASDVVFVELPQILVSLGSGPSGGHLRFRAALEVPQADAEAVRLLEPRVLDAMNGYLRALEPADIEAREALVMIRAQLTRRVQLVVGSDKVRDLLVLEFVLN</sequence>
<evidence type="ECO:0000256" key="2">
    <source>
        <dbReference type="ARBA" id="ARBA00004162"/>
    </source>
</evidence>
<keyword evidence="6 10" id="KW-0812">Transmembrane</keyword>
<accession>X7FA14</accession>
<evidence type="ECO:0000256" key="4">
    <source>
        <dbReference type="ARBA" id="ARBA00022475"/>
    </source>
</evidence>
<comment type="caution">
    <text evidence="11">The sequence shown here is derived from an EMBL/GenBank/DDBJ whole genome shotgun (WGS) entry which is preliminary data.</text>
</comment>
<keyword evidence="9 10" id="KW-0472">Membrane</keyword>
<dbReference type="eggNOG" id="COG1580">
    <property type="taxonomic scope" value="Bacteria"/>
</dbReference>
<comment type="similarity">
    <text evidence="3 10">Belongs to the FliL family.</text>
</comment>
<evidence type="ECO:0000256" key="7">
    <source>
        <dbReference type="ARBA" id="ARBA00022779"/>
    </source>
</evidence>
<name>X7FA14_9RHOB</name>
<dbReference type="EMBL" id="JAME01000008">
    <property type="protein sequence ID" value="ETX29640.1"/>
    <property type="molecule type" value="Genomic_DNA"/>
</dbReference>
<organism evidence="11 12">
    <name type="scientific">Roseivivax isoporae LMG 25204</name>
    <dbReference type="NCBI Taxonomy" id="1449351"/>
    <lineage>
        <taxon>Bacteria</taxon>
        <taxon>Pseudomonadati</taxon>
        <taxon>Pseudomonadota</taxon>
        <taxon>Alphaproteobacteria</taxon>
        <taxon>Rhodobacterales</taxon>
        <taxon>Roseobacteraceae</taxon>
        <taxon>Roseivivax</taxon>
    </lineage>
</organism>
<dbReference type="RefSeq" id="WP_043768429.1">
    <property type="nucleotide sequence ID" value="NZ_JAME01000008.1"/>
</dbReference>
<evidence type="ECO:0000313" key="11">
    <source>
        <dbReference type="EMBL" id="ETX29640.1"/>
    </source>
</evidence>
<dbReference type="GO" id="GO:0009425">
    <property type="term" value="C:bacterial-type flagellum basal body"/>
    <property type="evidence" value="ECO:0007669"/>
    <property type="project" value="InterPro"/>
</dbReference>
<dbReference type="GO" id="GO:0006935">
    <property type="term" value="P:chemotaxis"/>
    <property type="evidence" value="ECO:0007669"/>
    <property type="project" value="UniProtKB-KW"/>
</dbReference>
<gene>
    <name evidence="11" type="ORF">RISW2_22410</name>
</gene>
<keyword evidence="11" id="KW-0969">Cilium</keyword>
<evidence type="ECO:0000256" key="10">
    <source>
        <dbReference type="RuleBase" id="RU364125"/>
    </source>
</evidence>
<dbReference type="OrthoDB" id="7619358at2"/>
<dbReference type="STRING" id="1449351.RISW2_22410"/>
<evidence type="ECO:0000256" key="1">
    <source>
        <dbReference type="ARBA" id="ARBA00002254"/>
    </source>
</evidence>
<keyword evidence="10" id="KW-0997">Cell inner membrane</keyword>
<evidence type="ECO:0000256" key="8">
    <source>
        <dbReference type="ARBA" id="ARBA00022989"/>
    </source>
</evidence>
<keyword evidence="5 10" id="KW-0145">Chemotaxis</keyword>
<dbReference type="GO" id="GO:0005886">
    <property type="term" value="C:plasma membrane"/>
    <property type="evidence" value="ECO:0007669"/>
    <property type="project" value="UniProtKB-SubCell"/>
</dbReference>
<dbReference type="InterPro" id="IPR005503">
    <property type="entry name" value="FliL"/>
</dbReference>
<evidence type="ECO:0000256" key="9">
    <source>
        <dbReference type="ARBA" id="ARBA00023136"/>
    </source>
</evidence>
<evidence type="ECO:0000256" key="3">
    <source>
        <dbReference type="ARBA" id="ARBA00008281"/>
    </source>
</evidence>
<protein>
    <recommendedName>
        <fullName evidence="10">Flagellar protein FliL</fullName>
    </recommendedName>
</protein>
<evidence type="ECO:0000256" key="5">
    <source>
        <dbReference type="ARBA" id="ARBA00022500"/>
    </source>
</evidence>
<keyword evidence="11" id="KW-0282">Flagellum</keyword>
<keyword evidence="4" id="KW-1003">Cell membrane</keyword>
<dbReference type="Proteomes" id="UP000023430">
    <property type="component" value="Unassembled WGS sequence"/>
</dbReference>
<evidence type="ECO:0000313" key="12">
    <source>
        <dbReference type="Proteomes" id="UP000023430"/>
    </source>
</evidence>
<keyword evidence="7 10" id="KW-0283">Flagellar rotation</keyword>
<reference evidence="11 12" key="1">
    <citation type="submission" date="2014-01" db="EMBL/GenBank/DDBJ databases">
        <title>Roseivivax isoporae LMG 25204 Genome Sequencing.</title>
        <authorList>
            <person name="Lai Q."/>
            <person name="Li G."/>
            <person name="Shao Z."/>
        </authorList>
    </citation>
    <scope>NUCLEOTIDE SEQUENCE [LARGE SCALE GENOMIC DNA]</scope>
    <source>
        <strain evidence="11 12">LMG 25204</strain>
    </source>
</reference>
<keyword evidence="8 10" id="KW-1133">Transmembrane helix</keyword>
<proteinExistence type="inferred from homology"/>
<comment type="subcellular location">
    <subcellularLocation>
        <location evidence="10">Cell inner membrane</location>
    </subcellularLocation>
    <subcellularLocation>
        <location evidence="2">Cell membrane</location>
        <topology evidence="2">Single-pass membrane protein</topology>
    </subcellularLocation>
</comment>
<keyword evidence="11" id="KW-0966">Cell projection</keyword>
<feature type="transmembrane region" description="Helical" evidence="10">
    <location>
        <begin position="20"/>
        <end position="43"/>
    </location>
</feature>
<keyword evidence="12" id="KW-1185">Reference proteome</keyword>
<dbReference type="GO" id="GO:0071973">
    <property type="term" value="P:bacterial-type flagellum-dependent cell motility"/>
    <property type="evidence" value="ECO:0007669"/>
    <property type="project" value="InterPro"/>
</dbReference>
<dbReference type="Pfam" id="PF03748">
    <property type="entry name" value="FliL"/>
    <property type="match status" value="1"/>
</dbReference>